<accession>A0A6J7KV78</accession>
<dbReference type="EMBL" id="CAFBNE010000074">
    <property type="protein sequence ID" value="CAB4960328.1"/>
    <property type="molecule type" value="Genomic_DNA"/>
</dbReference>
<dbReference type="AlphaFoldDB" id="A0A6J7KV78"/>
<protein>
    <submittedName>
        <fullName evidence="1">Unannotated protein</fullName>
    </submittedName>
</protein>
<name>A0A6J7KV78_9ZZZZ</name>
<gene>
    <name evidence="1" type="ORF">UFOPK3772_02160</name>
</gene>
<reference evidence="1" key="1">
    <citation type="submission" date="2020-05" db="EMBL/GenBank/DDBJ databases">
        <authorList>
            <person name="Chiriac C."/>
            <person name="Salcher M."/>
            <person name="Ghai R."/>
            <person name="Kavagutti S V."/>
        </authorList>
    </citation>
    <scope>NUCLEOTIDE SEQUENCE</scope>
</reference>
<organism evidence="1">
    <name type="scientific">freshwater metagenome</name>
    <dbReference type="NCBI Taxonomy" id="449393"/>
    <lineage>
        <taxon>unclassified sequences</taxon>
        <taxon>metagenomes</taxon>
        <taxon>ecological metagenomes</taxon>
    </lineage>
</organism>
<proteinExistence type="predicted"/>
<sequence length="90" mass="9998">MMGFWPAIGRTLDAVTETARLAMTIWPKTMMAPMLRSMPAVRMMRVCAMAKVPTTTVCWVRKDRLPGSRNLELMSAKMTIATTSTTSGLM</sequence>
<evidence type="ECO:0000313" key="1">
    <source>
        <dbReference type="EMBL" id="CAB4960328.1"/>
    </source>
</evidence>